<dbReference type="AlphaFoldDB" id="A0A437P5M8"/>
<feature type="region of interest" description="Disordered" evidence="2">
    <location>
        <begin position="1"/>
        <end position="63"/>
    </location>
</feature>
<evidence type="ECO:0000313" key="4">
    <source>
        <dbReference type="EMBL" id="RVU17576.1"/>
    </source>
</evidence>
<feature type="domain" description="CsbD-like" evidence="3">
    <location>
        <begin position="7"/>
        <end position="52"/>
    </location>
</feature>
<proteinExistence type="inferred from homology"/>
<dbReference type="Gene3D" id="1.10.1470.10">
    <property type="entry name" value="YjbJ"/>
    <property type="match status" value="1"/>
</dbReference>
<dbReference type="RefSeq" id="WP_127832158.1">
    <property type="nucleotide sequence ID" value="NZ_RZYA01000023.1"/>
</dbReference>
<reference evidence="4 5" key="1">
    <citation type="submission" date="2019-01" db="EMBL/GenBank/DDBJ databases">
        <title>Genome sequences of Streptomyces and Rhizobium isolates collected from root and soil.</title>
        <authorList>
            <person name="Chhettri S."/>
            <person name="Sevigny J.L."/>
            <person name="Sen A."/>
            <person name="Ennis N."/>
            <person name="Tisa L."/>
        </authorList>
    </citation>
    <scope>NUCLEOTIDE SEQUENCE [LARGE SCALE GENOMIC DNA]</scope>
    <source>
        <strain evidence="4 5">San01</strain>
    </source>
</reference>
<evidence type="ECO:0000313" key="5">
    <source>
        <dbReference type="Proteomes" id="UP000283128"/>
    </source>
</evidence>
<protein>
    <submittedName>
        <fullName evidence="4">CsbD family protein</fullName>
    </submittedName>
</protein>
<accession>A0A437P5M8</accession>
<organism evidence="4 5">
    <name type="scientific">Streptomyces antnestii</name>
    <dbReference type="NCBI Taxonomy" id="2494256"/>
    <lineage>
        <taxon>Bacteria</taxon>
        <taxon>Bacillati</taxon>
        <taxon>Actinomycetota</taxon>
        <taxon>Actinomycetes</taxon>
        <taxon>Kitasatosporales</taxon>
        <taxon>Streptomycetaceae</taxon>
        <taxon>Streptomyces</taxon>
    </lineage>
</organism>
<dbReference type="InterPro" id="IPR036629">
    <property type="entry name" value="YjbJ_sf"/>
</dbReference>
<feature type="compositionally biased region" description="Basic and acidic residues" evidence="2">
    <location>
        <begin position="1"/>
        <end position="18"/>
    </location>
</feature>
<evidence type="ECO:0000256" key="2">
    <source>
        <dbReference type="SAM" id="MobiDB-lite"/>
    </source>
</evidence>
<comment type="similarity">
    <text evidence="1">Belongs to the UPF0337 (CsbD) family.</text>
</comment>
<feature type="compositionally biased region" description="Basic and acidic residues" evidence="2">
    <location>
        <begin position="25"/>
        <end position="53"/>
    </location>
</feature>
<keyword evidence="5" id="KW-1185">Reference proteome</keyword>
<name>A0A437P5M8_9ACTN</name>
<dbReference type="InterPro" id="IPR008462">
    <property type="entry name" value="CsbD"/>
</dbReference>
<sequence length="63" mass="6892">MAGKRGTDKIKGKAKEMTGKVTGNRAKEAEGKVDQAKAEAEESMREVQDRARGAAEPPKRRHN</sequence>
<dbReference type="OrthoDB" id="3196802at2"/>
<gene>
    <name evidence="4" type="ORF">EOT10_33575</name>
</gene>
<evidence type="ECO:0000256" key="1">
    <source>
        <dbReference type="ARBA" id="ARBA00009129"/>
    </source>
</evidence>
<dbReference type="SUPFAM" id="SSF69047">
    <property type="entry name" value="Hypothetical protein YjbJ"/>
    <property type="match status" value="1"/>
</dbReference>
<dbReference type="Pfam" id="PF05532">
    <property type="entry name" value="CsbD"/>
    <property type="match status" value="1"/>
</dbReference>
<comment type="caution">
    <text evidence="4">The sequence shown here is derived from an EMBL/GenBank/DDBJ whole genome shotgun (WGS) entry which is preliminary data.</text>
</comment>
<dbReference type="EMBL" id="RZYA01000023">
    <property type="protein sequence ID" value="RVU17576.1"/>
    <property type="molecule type" value="Genomic_DNA"/>
</dbReference>
<evidence type="ECO:0000259" key="3">
    <source>
        <dbReference type="Pfam" id="PF05532"/>
    </source>
</evidence>
<dbReference type="Proteomes" id="UP000283128">
    <property type="component" value="Unassembled WGS sequence"/>
</dbReference>